<evidence type="ECO:0000313" key="2">
    <source>
        <dbReference type="Proteomes" id="UP000807469"/>
    </source>
</evidence>
<name>A0A9P5YPG9_9AGAR</name>
<dbReference type="Proteomes" id="UP000807469">
    <property type="component" value="Unassembled WGS sequence"/>
</dbReference>
<dbReference type="AlphaFoldDB" id="A0A9P5YPG9"/>
<feature type="non-terminal residue" evidence="1">
    <location>
        <position position="54"/>
    </location>
</feature>
<accession>A0A9P5YPG9</accession>
<sequence>MYIRATSERMTIRDVTVLCRVELAVDAWLELTHMANEDVRKRGRDVAEKQARRG</sequence>
<protein>
    <submittedName>
        <fullName evidence="1">Uncharacterized protein</fullName>
    </submittedName>
</protein>
<comment type="caution">
    <text evidence="1">The sequence shown here is derived from an EMBL/GenBank/DDBJ whole genome shotgun (WGS) entry which is preliminary data.</text>
</comment>
<gene>
    <name evidence="1" type="ORF">BDN70DRAFT_886774</name>
</gene>
<organism evidence="1 2">
    <name type="scientific">Pholiota conissans</name>
    <dbReference type="NCBI Taxonomy" id="109636"/>
    <lineage>
        <taxon>Eukaryota</taxon>
        <taxon>Fungi</taxon>
        <taxon>Dikarya</taxon>
        <taxon>Basidiomycota</taxon>
        <taxon>Agaricomycotina</taxon>
        <taxon>Agaricomycetes</taxon>
        <taxon>Agaricomycetidae</taxon>
        <taxon>Agaricales</taxon>
        <taxon>Agaricineae</taxon>
        <taxon>Strophariaceae</taxon>
        <taxon>Pholiota</taxon>
    </lineage>
</organism>
<reference evidence="1" key="1">
    <citation type="submission" date="2020-11" db="EMBL/GenBank/DDBJ databases">
        <authorList>
            <consortium name="DOE Joint Genome Institute"/>
            <person name="Ahrendt S."/>
            <person name="Riley R."/>
            <person name="Andreopoulos W."/>
            <person name="Labutti K."/>
            <person name="Pangilinan J."/>
            <person name="Ruiz-Duenas F.J."/>
            <person name="Barrasa J.M."/>
            <person name="Sanchez-Garcia M."/>
            <person name="Camarero S."/>
            <person name="Miyauchi S."/>
            <person name="Serrano A."/>
            <person name="Linde D."/>
            <person name="Babiker R."/>
            <person name="Drula E."/>
            <person name="Ayuso-Fernandez I."/>
            <person name="Pacheco R."/>
            <person name="Padilla G."/>
            <person name="Ferreira P."/>
            <person name="Barriuso J."/>
            <person name="Kellner H."/>
            <person name="Castanera R."/>
            <person name="Alfaro M."/>
            <person name="Ramirez L."/>
            <person name="Pisabarro A.G."/>
            <person name="Kuo A."/>
            <person name="Tritt A."/>
            <person name="Lipzen A."/>
            <person name="He G."/>
            <person name="Yan M."/>
            <person name="Ng V."/>
            <person name="Cullen D."/>
            <person name="Martin F."/>
            <person name="Rosso M.-N."/>
            <person name="Henrissat B."/>
            <person name="Hibbett D."/>
            <person name="Martinez A.T."/>
            <person name="Grigoriev I.V."/>
        </authorList>
    </citation>
    <scope>NUCLEOTIDE SEQUENCE</scope>
    <source>
        <strain evidence="1">CIRM-BRFM 674</strain>
    </source>
</reference>
<proteinExistence type="predicted"/>
<dbReference type="EMBL" id="MU155512">
    <property type="protein sequence ID" value="KAF9472646.1"/>
    <property type="molecule type" value="Genomic_DNA"/>
</dbReference>
<keyword evidence="2" id="KW-1185">Reference proteome</keyword>
<evidence type="ECO:0000313" key="1">
    <source>
        <dbReference type="EMBL" id="KAF9472646.1"/>
    </source>
</evidence>